<dbReference type="PANTHER" id="PTHR43084">
    <property type="entry name" value="PERSULFIDE DIOXYGENASE ETHE1"/>
    <property type="match status" value="1"/>
</dbReference>
<dbReference type="Gene3D" id="3.60.15.10">
    <property type="entry name" value="Ribonuclease Z/Hydroxyacylglutathione hydrolase-like"/>
    <property type="match status" value="1"/>
</dbReference>
<organism evidence="3 4">
    <name type="scientific">Haloarcula nitratireducens</name>
    <dbReference type="NCBI Taxonomy" id="2487749"/>
    <lineage>
        <taxon>Archaea</taxon>
        <taxon>Methanobacteriati</taxon>
        <taxon>Methanobacteriota</taxon>
        <taxon>Stenosarchaea group</taxon>
        <taxon>Halobacteria</taxon>
        <taxon>Halobacteriales</taxon>
        <taxon>Haloarculaceae</taxon>
        <taxon>Haloarcula</taxon>
    </lineage>
</organism>
<dbReference type="InterPro" id="IPR001763">
    <property type="entry name" value="Rhodanese-like_dom"/>
</dbReference>
<accession>A0AAW4PC26</accession>
<dbReference type="RefSeq" id="WP_220579872.1">
    <property type="nucleotide sequence ID" value="NZ_RKLT01000003.1"/>
</dbReference>
<dbReference type="SMART" id="SM00849">
    <property type="entry name" value="Lactamase_B"/>
    <property type="match status" value="1"/>
</dbReference>
<protein>
    <submittedName>
        <fullName evidence="3">MBL fold metallo-hydrolase</fullName>
    </submittedName>
</protein>
<dbReference type="PROSITE" id="PS50206">
    <property type="entry name" value="RHODANESE_3"/>
    <property type="match status" value="1"/>
</dbReference>
<dbReference type="AlphaFoldDB" id="A0AAW4PC26"/>
<evidence type="ECO:0000313" key="4">
    <source>
        <dbReference type="Proteomes" id="UP001430455"/>
    </source>
</evidence>
<evidence type="ECO:0000259" key="2">
    <source>
        <dbReference type="PROSITE" id="PS50206"/>
    </source>
</evidence>
<dbReference type="GO" id="GO:0070813">
    <property type="term" value="P:hydrogen sulfide metabolic process"/>
    <property type="evidence" value="ECO:0007669"/>
    <property type="project" value="TreeGrafter"/>
</dbReference>
<dbReference type="GO" id="GO:0046872">
    <property type="term" value="F:metal ion binding"/>
    <property type="evidence" value="ECO:0007669"/>
    <property type="project" value="UniProtKB-KW"/>
</dbReference>
<proteinExistence type="predicted"/>
<dbReference type="SUPFAM" id="SSF56281">
    <property type="entry name" value="Metallo-hydrolase/oxidoreductase"/>
    <property type="match status" value="1"/>
</dbReference>
<dbReference type="SUPFAM" id="SSF52821">
    <property type="entry name" value="Rhodanese/Cell cycle control phosphatase"/>
    <property type="match status" value="1"/>
</dbReference>
<evidence type="ECO:0000313" key="3">
    <source>
        <dbReference type="EMBL" id="MBX0295210.1"/>
    </source>
</evidence>
<keyword evidence="1" id="KW-0479">Metal-binding</keyword>
<dbReference type="InterPro" id="IPR036873">
    <property type="entry name" value="Rhodanese-like_dom_sf"/>
</dbReference>
<keyword evidence="4" id="KW-1185">Reference proteome</keyword>
<dbReference type="CDD" id="cd07724">
    <property type="entry name" value="POD-like_MBL-fold"/>
    <property type="match status" value="1"/>
</dbReference>
<dbReference type="Pfam" id="PF00581">
    <property type="entry name" value="Rhodanese"/>
    <property type="match status" value="1"/>
</dbReference>
<comment type="caution">
    <text evidence="3">The sequence shown here is derived from an EMBL/GenBank/DDBJ whole genome shotgun (WGS) entry which is preliminary data.</text>
</comment>
<dbReference type="SMART" id="SM00450">
    <property type="entry name" value="RHOD"/>
    <property type="match status" value="1"/>
</dbReference>
<dbReference type="InterPro" id="IPR051682">
    <property type="entry name" value="Mito_Persulfide_Diox"/>
</dbReference>
<dbReference type="Proteomes" id="UP001430455">
    <property type="component" value="Unassembled WGS sequence"/>
</dbReference>
<dbReference type="EMBL" id="RKLT01000003">
    <property type="protein sequence ID" value="MBX0295210.1"/>
    <property type="molecule type" value="Genomic_DNA"/>
</dbReference>
<sequence length="391" mass="42028">MAEEYPDPPADHASLSAADLKRRLDAGDPVRLLDVRDRDEFEQWRVDGPSVTATQLPFTKFLQAKVTDGVADLAAEIAGDGPITVVCARGESSAFVAGLLTDHGFDARNLADGMEGWARLYESHEVPCDDATVLQYQRPSSGCLSYLLVSDGDAAVVDPLRAFTDRYVADAADRDAALRYAVDTHVHADHVSGLRELATGHDVEPMLPARAADRGVTFDVTELDDDAEVSVGSAALDAVSLPGHTTGMTGFAVGDVLLTGDSVFVESVARPDLESDADGTRDLARSLYETLTRRLADFPDETLVAPGHYSESAERADDGTYTARLGDIRERLPAFEMDRETFVERICADIPPRPANFERIVAVNLGTDDADEGTAFELELGPNNCAAAPMD</sequence>
<dbReference type="InterPro" id="IPR044528">
    <property type="entry name" value="POD-like_MBL-fold"/>
</dbReference>
<dbReference type="Pfam" id="PF00753">
    <property type="entry name" value="Lactamase_B"/>
    <property type="match status" value="1"/>
</dbReference>
<reference evidence="3 4" key="1">
    <citation type="submission" date="2021-06" db="EMBL/GenBank/DDBJ databases">
        <title>Halomicroarcula sp. a new haloarchaeum isolated from saline soil.</title>
        <authorList>
            <person name="Duran-Viseras A."/>
            <person name="Sanchez-Porro C."/>
            <person name="Ventosa A."/>
        </authorList>
    </citation>
    <scope>NUCLEOTIDE SEQUENCE [LARGE SCALE GENOMIC DNA]</scope>
    <source>
        <strain evidence="3 4">F27</strain>
    </source>
</reference>
<dbReference type="GO" id="GO:0006749">
    <property type="term" value="P:glutathione metabolic process"/>
    <property type="evidence" value="ECO:0007669"/>
    <property type="project" value="InterPro"/>
</dbReference>
<name>A0AAW4PC26_9EURY</name>
<dbReference type="PANTHER" id="PTHR43084:SF1">
    <property type="entry name" value="PERSULFIDE DIOXYGENASE ETHE1, MITOCHONDRIAL"/>
    <property type="match status" value="1"/>
</dbReference>
<dbReference type="InterPro" id="IPR001279">
    <property type="entry name" value="Metallo-B-lactamas"/>
</dbReference>
<gene>
    <name evidence="3" type="ORF">EGH23_09995</name>
</gene>
<dbReference type="InterPro" id="IPR036866">
    <property type="entry name" value="RibonucZ/Hydroxyglut_hydro"/>
</dbReference>
<feature type="domain" description="Rhodanese" evidence="2">
    <location>
        <begin position="26"/>
        <end position="126"/>
    </location>
</feature>
<evidence type="ECO:0000256" key="1">
    <source>
        <dbReference type="ARBA" id="ARBA00022723"/>
    </source>
</evidence>
<dbReference type="Gene3D" id="3.40.250.10">
    <property type="entry name" value="Rhodanese-like domain"/>
    <property type="match status" value="1"/>
</dbReference>
<dbReference type="GO" id="GO:0050313">
    <property type="term" value="F:sulfur dioxygenase activity"/>
    <property type="evidence" value="ECO:0007669"/>
    <property type="project" value="InterPro"/>
</dbReference>